<keyword evidence="1" id="KW-0472">Membrane</keyword>
<gene>
    <name evidence="3" type="ORF">ETAA1_11700</name>
</gene>
<accession>A0A517XP36</accession>
<dbReference type="EMBL" id="CP036273">
    <property type="protein sequence ID" value="QDU19264.1"/>
    <property type="molecule type" value="Genomic_DNA"/>
</dbReference>
<reference evidence="3 4" key="1">
    <citation type="submission" date="2019-02" db="EMBL/GenBank/DDBJ databases">
        <title>Deep-cultivation of Planctomycetes and their phenomic and genomic characterization uncovers novel biology.</title>
        <authorList>
            <person name="Wiegand S."/>
            <person name="Jogler M."/>
            <person name="Boedeker C."/>
            <person name="Pinto D."/>
            <person name="Vollmers J."/>
            <person name="Rivas-Marin E."/>
            <person name="Kohn T."/>
            <person name="Peeters S.H."/>
            <person name="Heuer A."/>
            <person name="Rast P."/>
            <person name="Oberbeckmann S."/>
            <person name="Bunk B."/>
            <person name="Jeske O."/>
            <person name="Meyerdierks A."/>
            <person name="Storesund J.E."/>
            <person name="Kallscheuer N."/>
            <person name="Luecker S."/>
            <person name="Lage O.M."/>
            <person name="Pohl T."/>
            <person name="Merkel B.J."/>
            <person name="Hornburger P."/>
            <person name="Mueller R.-W."/>
            <person name="Bruemmer F."/>
            <person name="Labrenz M."/>
            <person name="Spormann A.M."/>
            <person name="Op den Camp H."/>
            <person name="Overmann J."/>
            <person name="Amann R."/>
            <person name="Jetten M.S.M."/>
            <person name="Mascher T."/>
            <person name="Medema M.H."/>
            <person name="Devos D.P."/>
            <person name="Kaster A.-K."/>
            <person name="Ovreas L."/>
            <person name="Rohde M."/>
            <person name="Galperin M.Y."/>
            <person name="Jogler C."/>
        </authorList>
    </citation>
    <scope>NUCLEOTIDE SEQUENCE [LARGE SCALE GENOMIC DNA]</scope>
    <source>
        <strain evidence="3 4">ETA_A1</strain>
    </source>
</reference>
<dbReference type="InterPro" id="IPR012495">
    <property type="entry name" value="TadE-like_dom"/>
</dbReference>
<keyword evidence="4" id="KW-1185">Reference proteome</keyword>
<protein>
    <submittedName>
        <fullName evidence="3">TadE-like protein</fullName>
    </submittedName>
</protein>
<dbReference type="RefSeq" id="WP_145235130.1">
    <property type="nucleotide sequence ID" value="NZ_CP036273.1"/>
</dbReference>
<proteinExistence type="predicted"/>
<dbReference type="AlphaFoldDB" id="A0A517XP36"/>
<feature type="transmembrane region" description="Helical" evidence="1">
    <location>
        <begin position="12"/>
        <end position="33"/>
    </location>
</feature>
<dbReference type="Proteomes" id="UP000319576">
    <property type="component" value="Chromosome"/>
</dbReference>
<name>A0A517XP36_9BACT</name>
<evidence type="ECO:0000313" key="4">
    <source>
        <dbReference type="Proteomes" id="UP000319576"/>
    </source>
</evidence>
<dbReference type="OrthoDB" id="287882at2"/>
<dbReference type="KEGG" id="uli:ETAA1_11700"/>
<keyword evidence="1" id="KW-0812">Transmembrane</keyword>
<evidence type="ECO:0000259" key="2">
    <source>
        <dbReference type="Pfam" id="PF07811"/>
    </source>
</evidence>
<dbReference type="Pfam" id="PF07811">
    <property type="entry name" value="TadE"/>
    <property type="match status" value="1"/>
</dbReference>
<sequence>MRLTTRPTRRRGSTLVESALVIGVFLLVLFGIFEYCRFLMVLHVTNNAARDGARYAAVNVHCPSDQVAAKQAAIVAYTKARLGGIDKHVQGCQIAVYSCDSSGFASSPPKVVPKSNPSGSTVDPFKTYSAGNPVADWNAATFTDRIAVTVKGTYRPVIPLNIDIGRLKLSIIPDYIPVEVTAVMGSEG</sequence>
<evidence type="ECO:0000256" key="1">
    <source>
        <dbReference type="SAM" id="Phobius"/>
    </source>
</evidence>
<keyword evidence="1" id="KW-1133">Transmembrane helix</keyword>
<evidence type="ECO:0000313" key="3">
    <source>
        <dbReference type="EMBL" id="QDU19264.1"/>
    </source>
</evidence>
<feature type="domain" description="TadE-like" evidence="2">
    <location>
        <begin position="12"/>
        <end position="54"/>
    </location>
</feature>
<organism evidence="3 4">
    <name type="scientific">Urbifossiella limnaea</name>
    <dbReference type="NCBI Taxonomy" id="2528023"/>
    <lineage>
        <taxon>Bacteria</taxon>
        <taxon>Pseudomonadati</taxon>
        <taxon>Planctomycetota</taxon>
        <taxon>Planctomycetia</taxon>
        <taxon>Gemmatales</taxon>
        <taxon>Gemmataceae</taxon>
        <taxon>Urbifossiella</taxon>
    </lineage>
</organism>